<evidence type="ECO:0000313" key="2">
    <source>
        <dbReference type="Proteomes" id="UP000830768"/>
    </source>
</evidence>
<protein>
    <submittedName>
        <fullName evidence="1">Uncharacterized protein</fullName>
    </submittedName>
</protein>
<gene>
    <name evidence="1" type="ORF">LCI18_009431</name>
</gene>
<reference evidence="1" key="1">
    <citation type="submission" date="2021-11" db="EMBL/GenBank/DDBJ databases">
        <title>Fusarium solani-melongenae Genome sequencing and assembly.</title>
        <authorList>
            <person name="Xie S."/>
            <person name="Huang L."/>
            <person name="Zhang X."/>
        </authorList>
    </citation>
    <scope>NUCLEOTIDE SEQUENCE</scope>
    <source>
        <strain evidence="1">CRI 24-3</strain>
    </source>
</reference>
<name>A0ACD3ZCD7_FUSSC</name>
<sequence>MHASKSTAGPLLGRTMPSNQSLSYKTLGGTETPGQWVEMPSSCTNASSSVRDGSISSRSPVLFPPTPPPASGFGRIRRGVLLSSDLVRWMVKRKDLETI</sequence>
<accession>A0ACD3ZCD7</accession>
<keyword evidence="2" id="KW-1185">Reference proteome</keyword>
<dbReference type="EMBL" id="CP090036">
    <property type="protein sequence ID" value="UPK98496.1"/>
    <property type="molecule type" value="Genomic_DNA"/>
</dbReference>
<organism evidence="1 2">
    <name type="scientific">Fusarium solani subsp. cucurbitae</name>
    <name type="common">Neocosmosporum cucurbitae</name>
    <dbReference type="NCBI Taxonomy" id="2747967"/>
    <lineage>
        <taxon>Eukaryota</taxon>
        <taxon>Fungi</taxon>
        <taxon>Dikarya</taxon>
        <taxon>Ascomycota</taxon>
        <taxon>Pezizomycotina</taxon>
        <taxon>Sordariomycetes</taxon>
        <taxon>Hypocreomycetidae</taxon>
        <taxon>Hypocreales</taxon>
        <taxon>Nectriaceae</taxon>
        <taxon>Fusarium</taxon>
        <taxon>Fusarium solani species complex</taxon>
    </lineage>
</organism>
<proteinExistence type="predicted"/>
<dbReference type="Proteomes" id="UP000830768">
    <property type="component" value="Chromosome 8"/>
</dbReference>
<evidence type="ECO:0000313" key="1">
    <source>
        <dbReference type="EMBL" id="UPK98496.1"/>
    </source>
</evidence>